<dbReference type="Proteomes" id="UP000789738">
    <property type="component" value="Unassembled WGS sequence"/>
</dbReference>
<dbReference type="RefSeq" id="WP_247607758.1">
    <property type="nucleotide sequence ID" value="NZ_CAKJVE010000004.1"/>
</dbReference>
<evidence type="ECO:0000313" key="1">
    <source>
        <dbReference type="EMBL" id="CAG9705483.1"/>
    </source>
</evidence>
<keyword evidence="1" id="KW-0255">Endonuclease</keyword>
<dbReference type="EMBL" id="CAKJVE010000004">
    <property type="protein sequence ID" value="CAG9705483.1"/>
    <property type="molecule type" value="Genomic_DNA"/>
</dbReference>
<accession>A0AA86JFI1</accession>
<dbReference type="GO" id="GO:0004519">
    <property type="term" value="F:endonuclease activity"/>
    <property type="evidence" value="ECO:0007669"/>
    <property type="project" value="UniProtKB-KW"/>
</dbReference>
<keyword evidence="1" id="KW-0378">Hydrolase</keyword>
<name>A0AA86JFI1_9CLOT</name>
<reference evidence="1" key="1">
    <citation type="submission" date="2021-10" db="EMBL/GenBank/DDBJ databases">
        <authorList>
            <person name="Mesa V."/>
        </authorList>
    </citation>
    <scope>NUCLEOTIDE SEQUENCE</scope>
    <source>
        <strain evidence="1">CC3_PB</strain>
    </source>
</reference>
<comment type="caution">
    <text evidence="1">The sequence shown here is derived from an EMBL/GenBank/DDBJ whole genome shotgun (WGS) entry which is preliminary data.</text>
</comment>
<proteinExistence type="predicted"/>
<gene>
    <name evidence="1" type="ORF">CNEO_41911</name>
</gene>
<sequence length="133" mass="15284">MSNGYGEMICPICGTVATELHHMVFRKQVKALENCKLNHIYLCAECHRGTNGVHGKEGHDLDRKLKLQFQNKLEFLFNKQYLSRKDIKETLGIKDNATDSLCKLIKQEKGMFTREDVIRACMGGRIIIQEDIK</sequence>
<protein>
    <submittedName>
        <fullName evidence="1">HNH endonuclease</fullName>
    </submittedName>
</protein>
<evidence type="ECO:0000313" key="2">
    <source>
        <dbReference type="Proteomes" id="UP000789738"/>
    </source>
</evidence>
<organism evidence="1 2">
    <name type="scientific">Clostridium neonatale</name>
    <dbReference type="NCBI Taxonomy" id="137838"/>
    <lineage>
        <taxon>Bacteria</taxon>
        <taxon>Bacillati</taxon>
        <taxon>Bacillota</taxon>
        <taxon>Clostridia</taxon>
        <taxon>Eubacteriales</taxon>
        <taxon>Clostridiaceae</taxon>
        <taxon>Clostridium</taxon>
    </lineage>
</organism>
<dbReference type="AlphaFoldDB" id="A0AA86JFI1"/>
<keyword evidence="1" id="KW-0540">Nuclease</keyword>